<dbReference type="AlphaFoldDB" id="A0A0A7EFI8"/>
<name>A0A0A7EFI8_9GAMM</name>
<dbReference type="CDD" id="cd04186">
    <property type="entry name" value="GT_2_like_c"/>
    <property type="match status" value="1"/>
</dbReference>
<dbReference type="InterPro" id="IPR029044">
    <property type="entry name" value="Nucleotide-diphossugar_trans"/>
</dbReference>
<dbReference type="InterPro" id="IPR001173">
    <property type="entry name" value="Glyco_trans_2-like"/>
</dbReference>
<reference evidence="3 4" key="1">
    <citation type="submission" date="2014-11" db="EMBL/GenBank/DDBJ databases">
        <title>Complete Genome Sequence of Pseudoalteromonas sp. Strain OCN003 Isolated from Kaneohe Bay, Oahu, Hawaii.</title>
        <authorList>
            <person name="Beurmann S."/>
            <person name="Videau P."/>
            <person name="Ushijima B."/>
            <person name="Smith A.M."/>
            <person name="Aeby G.S."/>
            <person name="Callahan S.M."/>
            <person name="Belcaid M."/>
        </authorList>
    </citation>
    <scope>NUCLEOTIDE SEQUENCE [LARGE SCALE GENOMIC DNA]</scope>
    <source>
        <strain evidence="3 4">OCN003</strain>
    </source>
</reference>
<keyword evidence="1" id="KW-0812">Transmembrane</keyword>
<keyword evidence="1" id="KW-0472">Membrane</keyword>
<evidence type="ECO:0000313" key="4">
    <source>
        <dbReference type="Proteomes" id="UP000030341"/>
    </source>
</evidence>
<keyword evidence="4" id="KW-1185">Reference proteome</keyword>
<evidence type="ECO:0000313" key="3">
    <source>
        <dbReference type="EMBL" id="AIY65430.1"/>
    </source>
</evidence>
<feature type="domain" description="Glycosyltransferase 2-like" evidence="2">
    <location>
        <begin position="7"/>
        <end position="134"/>
    </location>
</feature>
<dbReference type="SUPFAM" id="SSF53448">
    <property type="entry name" value="Nucleotide-diphospho-sugar transferases"/>
    <property type="match status" value="1"/>
</dbReference>
<dbReference type="PANTHER" id="PTHR43179:SF7">
    <property type="entry name" value="RHAMNOSYLTRANSFERASE WBBL"/>
    <property type="match status" value="1"/>
</dbReference>
<dbReference type="eggNOG" id="COG1216">
    <property type="taxonomic scope" value="Bacteria"/>
</dbReference>
<dbReference type="KEGG" id="pseo:OM33_09925"/>
<dbReference type="OrthoDB" id="5291101at2"/>
<dbReference type="EMBL" id="CP009888">
    <property type="protein sequence ID" value="AIY65430.1"/>
    <property type="molecule type" value="Genomic_DNA"/>
</dbReference>
<dbReference type="Gene3D" id="3.90.550.10">
    <property type="entry name" value="Spore Coat Polysaccharide Biosynthesis Protein SpsA, Chain A"/>
    <property type="match status" value="1"/>
</dbReference>
<protein>
    <recommendedName>
        <fullName evidence="2">Glycosyltransferase 2-like domain-containing protein</fullName>
    </recommendedName>
</protein>
<proteinExistence type="predicted"/>
<organism evidence="3 4">
    <name type="scientific">Pseudoalteromonas piratica</name>
    <dbReference type="NCBI Taxonomy" id="1348114"/>
    <lineage>
        <taxon>Bacteria</taxon>
        <taxon>Pseudomonadati</taxon>
        <taxon>Pseudomonadota</taxon>
        <taxon>Gammaproteobacteria</taxon>
        <taxon>Alteromonadales</taxon>
        <taxon>Pseudoalteromonadaceae</taxon>
        <taxon>Pseudoalteromonas</taxon>
    </lineage>
</organism>
<feature type="transmembrane region" description="Helical" evidence="1">
    <location>
        <begin position="256"/>
        <end position="283"/>
    </location>
</feature>
<dbReference type="Proteomes" id="UP000030341">
    <property type="component" value="Chromosome 1"/>
</dbReference>
<sequence length="308" mass="34489">MNNQINIVIVCYNCGEDILLALEDIRNGDLSTGNLNIIVVDNSSSDNSVELLKAYNGIELNIISSPDNLGFGRGCNLALPHLKHGKTLFLNPDVRLEKDSIANLISFSEENPAAKIWGGQTVNAQGVIDGQNAWREPTLSGVVSWSFFGDILLKKLGKRIPDAYTPDEIASSPYVDSISGCFLLIDTGLLQKLAGFDERFFMYSEEVDLCRRARELGAKPMSTSSAVIMHEGSKTITSQNKLNFLYHSKLKYIKKYWHPLSFLVARLSLFFAAVLRGCIYTLLSFNKRHRAEAGVWWKFCKQQLSWKI</sequence>
<dbReference type="HOGENOM" id="CLU_023845_4_1_6"/>
<dbReference type="Pfam" id="PF00535">
    <property type="entry name" value="Glycos_transf_2"/>
    <property type="match status" value="1"/>
</dbReference>
<evidence type="ECO:0000256" key="1">
    <source>
        <dbReference type="SAM" id="Phobius"/>
    </source>
</evidence>
<accession>A0A0A7EFI8</accession>
<gene>
    <name evidence="3" type="ORF">OM33_09925</name>
</gene>
<dbReference type="STRING" id="1348114.OM33_09925"/>
<keyword evidence="1" id="KW-1133">Transmembrane helix</keyword>
<evidence type="ECO:0000259" key="2">
    <source>
        <dbReference type="Pfam" id="PF00535"/>
    </source>
</evidence>
<dbReference type="PANTHER" id="PTHR43179">
    <property type="entry name" value="RHAMNOSYLTRANSFERASE WBBL"/>
    <property type="match status" value="1"/>
</dbReference>
<dbReference type="RefSeq" id="WP_038641304.1">
    <property type="nucleotide sequence ID" value="NZ_CP009888.1"/>
</dbReference>